<comment type="caution">
    <text evidence="2">The sequence shown here is derived from an EMBL/GenBank/DDBJ whole genome shotgun (WGS) entry which is preliminary data.</text>
</comment>
<evidence type="ECO:0000256" key="1">
    <source>
        <dbReference type="SAM" id="MobiDB-lite"/>
    </source>
</evidence>
<sequence length="189" mass="20267">MADRDTQRLSSASADARRELDEISALVDQLYELEGPALARAAPRLRVLRDGLAGVLDDALGEPGDGEGEGEGAAEGAPEQEQPRSSSELSYLDAEEPAAAEAPHSHPEARPARGPTSESAAAAQHALAELHRLRMERWYAAIQYIKECRELQQQQFAAACRALVEARRRARSAGSPGAGPGPRRALRGR</sequence>
<evidence type="ECO:0000313" key="2">
    <source>
        <dbReference type="EMBL" id="GJE98427.1"/>
    </source>
</evidence>
<dbReference type="Proteomes" id="UP000703269">
    <property type="component" value="Unassembled WGS sequence"/>
</dbReference>
<dbReference type="AlphaFoldDB" id="A0A9P3LLL3"/>
<feature type="region of interest" description="Disordered" evidence="1">
    <location>
        <begin position="56"/>
        <end position="124"/>
    </location>
</feature>
<proteinExistence type="predicted"/>
<organism evidence="2 3">
    <name type="scientific">Phanerochaete sordida</name>
    <dbReference type="NCBI Taxonomy" id="48140"/>
    <lineage>
        <taxon>Eukaryota</taxon>
        <taxon>Fungi</taxon>
        <taxon>Dikarya</taxon>
        <taxon>Basidiomycota</taxon>
        <taxon>Agaricomycotina</taxon>
        <taxon>Agaricomycetes</taxon>
        <taxon>Polyporales</taxon>
        <taxon>Phanerochaetaceae</taxon>
        <taxon>Phanerochaete</taxon>
    </lineage>
</organism>
<name>A0A9P3LLL3_9APHY</name>
<feature type="region of interest" description="Disordered" evidence="1">
    <location>
        <begin position="167"/>
        <end position="189"/>
    </location>
</feature>
<gene>
    <name evidence="2" type="ORF">PsYK624_146570</name>
</gene>
<reference evidence="2 3" key="1">
    <citation type="submission" date="2021-08" db="EMBL/GenBank/DDBJ databases">
        <title>Draft Genome Sequence of Phanerochaete sordida strain YK-624.</title>
        <authorList>
            <person name="Mori T."/>
            <person name="Dohra H."/>
            <person name="Suzuki T."/>
            <person name="Kawagishi H."/>
            <person name="Hirai H."/>
        </authorList>
    </citation>
    <scope>NUCLEOTIDE SEQUENCE [LARGE SCALE GENOMIC DNA]</scope>
    <source>
        <strain evidence="2 3">YK-624</strain>
    </source>
</reference>
<protein>
    <submittedName>
        <fullName evidence="2">Uncharacterized protein</fullName>
    </submittedName>
</protein>
<dbReference type="EMBL" id="BPQB01000087">
    <property type="protein sequence ID" value="GJE98427.1"/>
    <property type="molecule type" value="Genomic_DNA"/>
</dbReference>
<keyword evidence="3" id="KW-1185">Reference proteome</keyword>
<accession>A0A9P3LLL3</accession>
<evidence type="ECO:0000313" key="3">
    <source>
        <dbReference type="Proteomes" id="UP000703269"/>
    </source>
</evidence>